<evidence type="ECO:0000313" key="3">
    <source>
        <dbReference type="Proteomes" id="UP001589647"/>
    </source>
</evidence>
<dbReference type="InterPro" id="IPR025164">
    <property type="entry name" value="Toastrack_DUF4097"/>
</dbReference>
<reference evidence="2 3" key="1">
    <citation type="submission" date="2024-09" db="EMBL/GenBank/DDBJ databases">
        <authorList>
            <person name="Sun Q."/>
            <person name="Mori K."/>
        </authorList>
    </citation>
    <scope>NUCLEOTIDE SEQUENCE [LARGE SCALE GENOMIC DNA]</scope>
    <source>
        <strain evidence="2 3">CCM 3426</strain>
    </source>
</reference>
<dbReference type="EMBL" id="JBHMEI010000002">
    <property type="protein sequence ID" value="MFB9200449.1"/>
    <property type="molecule type" value="Genomic_DNA"/>
</dbReference>
<comment type="caution">
    <text evidence="2">The sequence shown here is derived from an EMBL/GenBank/DDBJ whole genome shotgun (WGS) entry which is preliminary data.</text>
</comment>
<sequence>MQTFDTPAVIRAVLDVPAGRVRFVAADRADTTVEVRPANASKSRDVKAAEQTTIEYADGVLRITTPEKNQYLGPSGAIEVTVNLPAGSGVEAKAASAELLTAGRLGEVAFDGAYSQIKIEEVASLRLTAVDGDVEVGRLGGPAEISTARGDIRVAEAAGGKVVLATQSGDISIIAAAGVSAALDAGTSYGRISNALKNDGNADLDIHATTSSGDITARSL</sequence>
<protein>
    <submittedName>
        <fullName evidence="2">DUF4097 family beta strand repeat-containing protein</fullName>
    </submittedName>
</protein>
<feature type="domain" description="DUF4097" evidence="1">
    <location>
        <begin position="20"/>
        <end position="217"/>
    </location>
</feature>
<proteinExistence type="predicted"/>
<accession>A0ABV5I7G2</accession>
<keyword evidence="3" id="KW-1185">Reference proteome</keyword>
<organism evidence="2 3">
    <name type="scientific">Nonomuraea spiralis</name>
    <dbReference type="NCBI Taxonomy" id="46182"/>
    <lineage>
        <taxon>Bacteria</taxon>
        <taxon>Bacillati</taxon>
        <taxon>Actinomycetota</taxon>
        <taxon>Actinomycetes</taxon>
        <taxon>Streptosporangiales</taxon>
        <taxon>Streptosporangiaceae</taxon>
        <taxon>Nonomuraea</taxon>
    </lineage>
</organism>
<dbReference type="RefSeq" id="WP_379478547.1">
    <property type="nucleotide sequence ID" value="NZ_JBHMEI010000002.1"/>
</dbReference>
<dbReference type="Proteomes" id="UP001589647">
    <property type="component" value="Unassembled WGS sequence"/>
</dbReference>
<gene>
    <name evidence="2" type="ORF">ACFFV7_04520</name>
</gene>
<name>A0ABV5I7G2_9ACTN</name>
<evidence type="ECO:0000259" key="1">
    <source>
        <dbReference type="Pfam" id="PF13349"/>
    </source>
</evidence>
<dbReference type="Pfam" id="PF13349">
    <property type="entry name" value="DUF4097"/>
    <property type="match status" value="1"/>
</dbReference>
<evidence type="ECO:0000313" key="2">
    <source>
        <dbReference type="EMBL" id="MFB9200449.1"/>
    </source>
</evidence>